<name>A0A7T5URI9_9BACT</name>
<accession>A0A7T5URI9</accession>
<dbReference type="AlphaFoldDB" id="A0A7T5URI9"/>
<protein>
    <submittedName>
        <fullName evidence="1">Uncharacterized protein</fullName>
    </submittedName>
</protein>
<organism evidence="1 2">
    <name type="scientific">Candidatus Sungiibacteriota bacterium</name>
    <dbReference type="NCBI Taxonomy" id="2750080"/>
    <lineage>
        <taxon>Bacteria</taxon>
        <taxon>Candidatus Sungiibacteriota</taxon>
    </lineage>
</organism>
<sequence>MSMDQMKGVGAPELEGEEISLEDIIIALQEDLAYFGVRAEDVFSSQKQQIELAYELDNVIRSLAKQLIQFCNSGAGRDDVQTVHEGLITNCARIFRLRRLGRSSAIRFRALKEAIEALIYEQAAGYIFFGSYKPSLASIMAIKLGERPQDTFGCEELTGSWVMALVEAVGEISKGLRTYLAQEKWEDNPDRCDELLAMSRRALTICQILMEECEKIGAKYSHLIDKFLRRLVTIMNGSILYITDRINSLQLVVAMRGLHLMATRERRK</sequence>
<reference evidence="1 2" key="1">
    <citation type="submission" date="2020-07" db="EMBL/GenBank/DDBJ databases">
        <title>Huge and variable diversity of episymbiotic CPR bacteria and DPANN archaea in groundwater ecosystems.</title>
        <authorList>
            <person name="He C.Y."/>
            <person name="Keren R."/>
            <person name="Whittaker M."/>
            <person name="Farag I.F."/>
            <person name="Doudna J."/>
            <person name="Cate J.H.D."/>
            <person name="Banfield J.F."/>
        </authorList>
    </citation>
    <scope>NUCLEOTIDE SEQUENCE [LARGE SCALE GENOMIC DNA]</scope>
    <source>
        <strain evidence="1">NC_groundwater_541_Ag_S-0.1um_46_50</strain>
    </source>
</reference>
<gene>
    <name evidence="1" type="ORF">HYW89_01640</name>
</gene>
<evidence type="ECO:0000313" key="2">
    <source>
        <dbReference type="Proteomes" id="UP000595618"/>
    </source>
</evidence>
<evidence type="ECO:0000313" key="1">
    <source>
        <dbReference type="EMBL" id="QQG45606.1"/>
    </source>
</evidence>
<dbReference type="EMBL" id="CP066690">
    <property type="protein sequence ID" value="QQG45606.1"/>
    <property type="molecule type" value="Genomic_DNA"/>
</dbReference>
<proteinExistence type="predicted"/>
<dbReference type="Proteomes" id="UP000595618">
    <property type="component" value="Chromosome"/>
</dbReference>